<dbReference type="PRINTS" id="PR00344">
    <property type="entry name" value="BCTRLSENSOR"/>
</dbReference>
<dbReference type="SMART" id="SM00062">
    <property type="entry name" value="PBPb"/>
    <property type="match status" value="1"/>
</dbReference>
<dbReference type="CDD" id="cd00082">
    <property type="entry name" value="HisKA"/>
    <property type="match status" value="1"/>
</dbReference>
<feature type="domain" description="Histidine kinase" evidence="11">
    <location>
        <begin position="450"/>
        <end position="657"/>
    </location>
</feature>
<evidence type="ECO:0000256" key="2">
    <source>
        <dbReference type="ARBA" id="ARBA00012438"/>
    </source>
</evidence>
<dbReference type="Gene3D" id="1.10.287.130">
    <property type="match status" value="1"/>
</dbReference>
<dbReference type="SUPFAM" id="SSF53850">
    <property type="entry name" value="Periplasmic binding protein-like II"/>
    <property type="match status" value="1"/>
</dbReference>
<dbReference type="InterPro" id="IPR035965">
    <property type="entry name" value="PAS-like_dom_sf"/>
</dbReference>
<dbReference type="InterPro" id="IPR003661">
    <property type="entry name" value="HisK_dim/P_dom"/>
</dbReference>
<feature type="signal peptide" evidence="10">
    <location>
        <begin position="1"/>
        <end position="20"/>
    </location>
</feature>
<dbReference type="SUPFAM" id="SSF55874">
    <property type="entry name" value="ATPase domain of HSP90 chaperone/DNA topoisomerase II/histidine kinase"/>
    <property type="match status" value="1"/>
</dbReference>
<dbReference type="InterPro" id="IPR036890">
    <property type="entry name" value="HATPase_C_sf"/>
</dbReference>
<comment type="catalytic activity">
    <reaction evidence="1">
        <text>ATP + protein L-histidine = ADP + protein N-phospho-L-histidine.</text>
        <dbReference type="EC" id="2.7.13.3"/>
    </reaction>
</comment>
<keyword evidence="13" id="KW-1185">Reference proteome</keyword>
<keyword evidence="6" id="KW-0418">Kinase</keyword>
<dbReference type="EMBL" id="CP017269">
    <property type="protein sequence ID" value="AOT70957.1"/>
    <property type="molecule type" value="Genomic_DNA"/>
</dbReference>
<dbReference type="InterPro" id="IPR001638">
    <property type="entry name" value="Solute-binding_3/MltF_N"/>
</dbReference>
<dbReference type="PANTHER" id="PTHR43065:SF10">
    <property type="entry name" value="PEROXIDE STRESS-ACTIVATED HISTIDINE KINASE MAK3"/>
    <property type="match status" value="1"/>
</dbReference>
<proteinExistence type="predicted"/>
<evidence type="ECO:0000256" key="4">
    <source>
        <dbReference type="ARBA" id="ARBA00022679"/>
    </source>
</evidence>
<keyword evidence="3" id="KW-0597">Phosphoprotein</keyword>
<keyword evidence="10" id="KW-0732">Signal</keyword>
<evidence type="ECO:0000256" key="9">
    <source>
        <dbReference type="SAM" id="Phobius"/>
    </source>
</evidence>
<dbReference type="GO" id="GO:0005524">
    <property type="term" value="F:ATP binding"/>
    <property type="evidence" value="ECO:0007669"/>
    <property type="project" value="UniProtKB-KW"/>
</dbReference>
<name>A0A1D8GJ71_9FIRM</name>
<dbReference type="PROSITE" id="PS50109">
    <property type="entry name" value="HIS_KIN"/>
    <property type="match status" value="1"/>
</dbReference>
<evidence type="ECO:0000256" key="6">
    <source>
        <dbReference type="ARBA" id="ARBA00022777"/>
    </source>
</evidence>
<dbReference type="PANTHER" id="PTHR43065">
    <property type="entry name" value="SENSOR HISTIDINE KINASE"/>
    <property type="match status" value="1"/>
</dbReference>
<dbReference type="InterPro" id="IPR000014">
    <property type="entry name" value="PAS"/>
</dbReference>
<feature type="chain" id="PRO_5038551606" description="histidine kinase" evidence="10">
    <location>
        <begin position="21"/>
        <end position="667"/>
    </location>
</feature>
<dbReference type="InterPro" id="IPR003594">
    <property type="entry name" value="HATPase_dom"/>
</dbReference>
<dbReference type="InterPro" id="IPR036097">
    <property type="entry name" value="HisK_dim/P_sf"/>
</dbReference>
<evidence type="ECO:0000313" key="13">
    <source>
        <dbReference type="Proteomes" id="UP000095743"/>
    </source>
</evidence>
<evidence type="ECO:0000256" key="1">
    <source>
        <dbReference type="ARBA" id="ARBA00000085"/>
    </source>
</evidence>
<evidence type="ECO:0000256" key="8">
    <source>
        <dbReference type="ARBA" id="ARBA00023012"/>
    </source>
</evidence>
<dbReference type="InterPro" id="IPR005467">
    <property type="entry name" value="His_kinase_dom"/>
</dbReference>
<dbReference type="Gene3D" id="3.30.565.10">
    <property type="entry name" value="Histidine kinase-like ATPase, C-terminal domain"/>
    <property type="match status" value="1"/>
</dbReference>
<dbReference type="SUPFAM" id="SSF55785">
    <property type="entry name" value="PYP-like sensor domain (PAS domain)"/>
    <property type="match status" value="1"/>
</dbReference>
<dbReference type="CDD" id="cd00130">
    <property type="entry name" value="PAS"/>
    <property type="match status" value="1"/>
</dbReference>
<keyword evidence="5" id="KW-0547">Nucleotide-binding</keyword>
<accession>A0A1D8GJ71</accession>
<evidence type="ECO:0000313" key="12">
    <source>
        <dbReference type="EMBL" id="AOT70957.1"/>
    </source>
</evidence>
<dbReference type="RefSeq" id="WP_069978269.1">
    <property type="nucleotide sequence ID" value="NZ_CP017269.1"/>
</dbReference>
<gene>
    <name evidence="12" type="ORF">Gferi_16140</name>
</gene>
<dbReference type="CDD" id="cd13704">
    <property type="entry name" value="PBP2_HisK"/>
    <property type="match status" value="1"/>
</dbReference>
<keyword evidence="9" id="KW-1133">Transmembrane helix</keyword>
<keyword evidence="4" id="KW-0808">Transferase</keyword>
<dbReference type="KEGG" id="gfe:Gferi_16140"/>
<dbReference type="EC" id="2.7.13.3" evidence="2"/>
<keyword evidence="9" id="KW-0472">Membrane</keyword>
<evidence type="ECO:0000259" key="11">
    <source>
        <dbReference type="PROSITE" id="PS50109"/>
    </source>
</evidence>
<protein>
    <recommendedName>
        <fullName evidence="2">histidine kinase</fullName>
        <ecNumber evidence="2">2.7.13.3</ecNumber>
    </recommendedName>
</protein>
<reference evidence="12 13" key="1">
    <citation type="submission" date="2016-09" db="EMBL/GenBank/DDBJ databases">
        <title>Genomic analysis reveals versatility of anaerobic energy metabolism of Geosporobacter ferrireducens IRF9 of phylum Firmicutes.</title>
        <authorList>
            <person name="Kim S.-J."/>
        </authorList>
    </citation>
    <scope>NUCLEOTIDE SEQUENCE [LARGE SCALE GENOMIC DNA]</scope>
    <source>
        <strain evidence="12 13">IRF9</strain>
    </source>
</reference>
<dbReference type="Pfam" id="PF00512">
    <property type="entry name" value="HisKA"/>
    <property type="match status" value="1"/>
</dbReference>
<dbReference type="AlphaFoldDB" id="A0A1D8GJ71"/>
<dbReference type="Pfam" id="PF02518">
    <property type="entry name" value="HATPase_c"/>
    <property type="match status" value="1"/>
</dbReference>
<dbReference type="SMART" id="SM00388">
    <property type="entry name" value="HisKA"/>
    <property type="match status" value="1"/>
</dbReference>
<dbReference type="STRING" id="1424294.Gferi_16140"/>
<evidence type="ECO:0000256" key="7">
    <source>
        <dbReference type="ARBA" id="ARBA00022840"/>
    </source>
</evidence>
<dbReference type="InterPro" id="IPR004358">
    <property type="entry name" value="Sig_transdc_His_kin-like_C"/>
</dbReference>
<dbReference type="Pfam" id="PF00497">
    <property type="entry name" value="SBP_bac_3"/>
    <property type="match status" value="1"/>
</dbReference>
<sequence length="667" mass="77179">MKNKFLIGLLITIILLSGFSAPSPLEQNTVPQLSETRVLKVAGDSNFPPYEYVDENGNYTGFNVDIMRAVALQAGVELQFYPMNWHEACEKLKLGEMDVIEGMKITKDRELYYDFSREYLENSQSIFVSIDNEKIDSFQNLSGSKVAVQQGDVVITDLRKLSGINIFLCKDQQHAMQRLLNLEVDAYIGNTLAGVFLMNQMGARNKIKMTGETLNPTKYAMAVKKGNTETLHLLDKSLSEIKKNGTYDKIYRKWFGQPTQLPSWYIRRFLVGAAFAALCSLIALLIFYRWNYLLKKEVYRQTRHIQEANENLIQKNMLIQEERDFRSKILNEIFSGIVTINQKGHITFANQQAHYIFRMEDHSLINQQYYDTPVQSILDIQALPNKNQEKELCIENEKIILNYKTSLLRSIDPEQEEIILTFRDVTEERWMQENIKTKDKLQSLGNLISGIAHEIRNPLTAIKTYAELIPKKFDNPKFRTMVSKDIPQEIDRLNTLINDLLEYSRPRKPFKEKLSLLDAVNGVIQLLHNKLEKENILIMSNVPQNVHIYMDKNHLRQVLINILLNALESIDKDEKRIMLDLRETPQHILFSIRDNGCGIDEESFHKIYNPFYTTKSTGTGLGLFVCYQLLVENEAEIMVHSMKNEGTTFTIQFKKPEEDQFGEIAHC</sequence>
<dbReference type="GO" id="GO:0000155">
    <property type="term" value="F:phosphorelay sensor kinase activity"/>
    <property type="evidence" value="ECO:0007669"/>
    <property type="project" value="InterPro"/>
</dbReference>
<keyword evidence="8" id="KW-0902">Two-component regulatory system</keyword>
<dbReference type="Gene3D" id="3.40.190.10">
    <property type="entry name" value="Periplasmic binding protein-like II"/>
    <property type="match status" value="2"/>
</dbReference>
<dbReference type="Proteomes" id="UP000095743">
    <property type="component" value="Chromosome"/>
</dbReference>
<dbReference type="Gene3D" id="3.30.450.20">
    <property type="entry name" value="PAS domain"/>
    <property type="match status" value="1"/>
</dbReference>
<keyword evidence="9" id="KW-0812">Transmembrane</keyword>
<evidence type="ECO:0000256" key="10">
    <source>
        <dbReference type="SAM" id="SignalP"/>
    </source>
</evidence>
<organism evidence="12 13">
    <name type="scientific">Geosporobacter ferrireducens</name>
    <dbReference type="NCBI Taxonomy" id="1424294"/>
    <lineage>
        <taxon>Bacteria</taxon>
        <taxon>Bacillati</taxon>
        <taxon>Bacillota</taxon>
        <taxon>Clostridia</taxon>
        <taxon>Peptostreptococcales</taxon>
        <taxon>Thermotaleaceae</taxon>
        <taxon>Geosporobacter</taxon>
    </lineage>
</organism>
<dbReference type="SMART" id="SM00387">
    <property type="entry name" value="HATPase_c"/>
    <property type="match status" value="1"/>
</dbReference>
<evidence type="ECO:0000256" key="3">
    <source>
        <dbReference type="ARBA" id="ARBA00022553"/>
    </source>
</evidence>
<feature type="transmembrane region" description="Helical" evidence="9">
    <location>
        <begin position="269"/>
        <end position="290"/>
    </location>
</feature>
<evidence type="ECO:0000256" key="5">
    <source>
        <dbReference type="ARBA" id="ARBA00022741"/>
    </source>
</evidence>
<dbReference type="SUPFAM" id="SSF47384">
    <property type="entry name" value="Homodimeric domain of signal transducing histidine kinase"/>
    <property type="match status" value="1"/>
</dbReference>
<keyword evidence="7" id="KW-0067">ATP-binding</keyword>